<keyword evidence="3" id="KW-0347">Helicase</keyword>
<dbReference type="PANTHER" id="PTHR18934:SF99">
    <property type="entry name" value="ATP-DEPENDENT RNA HELICASE DHX37-RELATED"/>
    <property type="match status" value="1"/>
</dbReference>
<dbReference type="OrthoDB" id="10600836at2759"/>
<dbReference type="GO" id="GO:0004386">
    <property type="term" value="F:helicase activity"/>
    <property type="evidence" value="ECO:0007669"/>
    <property type="project" value="UniProtKB-KW"/>
</dbReference>
<evidence type="ECO:0000256" key="3">
    <source>
        <dbReference type="ARBA" id="ARBA00022806"/>
    </source>
</evidence>
<evidence type="ECO:0008006" key="7">
    <source>
        <dbReference type="Google" id="ProtNLM"/>
    </source>
</evidence>
<sequence length="394" mass="42625">MQQREGRVGRVGPGTVYHLFSEMHRKAQPGYPQPRLLQMDITQELLAMLMHGDVANLITSCEELITPPTVAQVTCALALMHFYRMIDAYAPGAADKKLHFNDIHWHQVDRFGSLADLKSAINGRLTPLGSLVFGVVAGARLSPWAALMYVMGAINGVDESAFALACVVDMQAPDPSVLLPVSSRSDSKRNAGTSSHRSVDPALQVVGAYGASDHAALLNIYKLAASATTNGVDLYRATGMSSAFWDRVVNKVTDGRSADTRALTMRIARGDALLADESLSVWRDAFARIDVAQEGYSAVHHDILKVVLLSRLYHFTKPDVAHKGAYSFVFDVQDSRKMNHDQGSASPGRLKFQSPVAPGTLMPSGVVEALVDAGQGQLTSHLSTAFVWRADIAI</sequence>
<evidence type="ECO:0000256" key="2">
    <source>
        <dbReference type="ARBA" id="ARBA00022801"/>
    </source>
</evidence>
<keyword evidence="1" id="KW-0547">Nucleotide-binding</keyword>
<evidence type="ECO:0000313" key="5">
    <source>
        <dbReference type="EMBL" id="KAG2483898.1"/>
    </source>
</evidence>
<proteinExistence type="predicted"/>
<accession>A0A836BQS3</accession>
<dbReference type="EMBL" id="JAEHOE010000163">
    <property type="protein sequence ID" value="KAG2483898.1"/>
    <property type="molecule type" value="Genomic_DNA"/>
</dbReference>
<keyword evidence="2" id="KW-0378">Hydrolase</keyword>
<gene>
    <name evidence="5" type="ORF">HYH03_017292</name>
</gene>
<dbReference type="GO" id="GO:0005524">
    <property type="term" value="F:ATP binding"/>
    <property type="evidence" value="ECO:0007669"/>
    <property type="project" value="UniProtKB-KW"/>
</dbReference>
<reference evidence="5" key="1">
    <citation type="journal article" date="2020" name="bioRxiv">
        <title>Comparative genomics of Chlamydomonas.</title>
        <authorList>
            <person name="Craig R.J."/>
            <person name="Hasan A.R."/>
            <person name="Ness R.W."/>
            <person name="Keightley P.D."/>
        </authorList>
    </citation>
    <scope>NUCLEOTIDE SEQUENCE</scope>
    <source>
        <strain evidence="5">CCAP 11/70</strain>
    </source>
</reference>
<comment type="caution">
    <text evidence="5">The sequence shown here is derived from an EMBL/GenBank/DDBJ whole genome shotgun (WGS) entry which is preliminary data.</text>
</comment>
<organism evidence="5 6">
    <name type="scientific">Edaphochlamys debaryana</name>
    <dbReference type="NCBI Taxonomy" id="47281"/>
    <lineage>
        <taxon>Eukaryota</taxon>
        <taxon>Viridiplantae</taxon>
        <taxon>Chlorophyta</taxon>
        <taxon>core chlorophytes</taxon>
        <taxon>Chlorophyceae</taxon>
        <taxon>CS clade</taxon>
        <taxon>Chlamydomonadales</taxon>
        <taxon>Chlamydomonadales incertae sedis</taxon>
        <taxon>Edaphochlamys</taxon>
    </lineage>
</organism>
<dbReference type="InterPro" id="IPR027417">
    <property type="entry name" value="P-loop_NTPase"/>
</dbReference>
<evidence type="ECO:0000256" key="1">
    <source>
        <dbReference type="ARBA" id="ARBA00022741"/>
    </source>
</evidence>
<keyword evidence="4" id="KW-0067">ATP-binding</keyword>
<dbReference type="GO" id="GO:0016787">
    <property type="term" value="F:hydrolase activity"/>
    <property type="evidence" value="ECO:0007669"/>
    <property type="project" value="UniProtKB-KW"/>
</dbReference>
<keyword evidence="6" id="KW-1185">Reference proteome</keyword>
<protein>
    <recommendedName>
        <fullName evidence="7">Helicase-associated domain-containing protein</fullName>
    </recommendedName>
</protein>
<name>A0A836BQS3_9CHLO</name>
<evidence type="ECO:0000256" key="4">
    <source>
        <dbReference type="ARBA" id="ARBA00022840"/>
    </source>
</evidence>
<dbReference type="AlphaFoldDB" id="A0A836BQS3"/>
<dbReference type="Proteomes" id="UP000612055">
    <property type="component" value="Unassembled WGS sequence"/>
</dbReference>
<dbReference type="GO" id="GO:0003723">
    <property type="term" value="F:RNA binding"/>
    <property type="evidence" value="ECO:0007669"/>
    <property type="project" value="TreeGrafter"/>
</dbReference>
<dbReference type="PANTHER" id="PTHR18934">
    <property type="entry name" value="ATP-DEPENDENT RNA HELICASE"/>
    <property type="match status" value="1"/>
</dbReference>
<evidence type="ECO:0000313" key="6">
    <source>
        <dbReference type="Proteomes" id="UP000612055"/>
    </source>
</evidence>
<dbReference type="SUPFAM" id="SSF52540">
    <property type="entry name" value="P-loop containing nucleoside triphosphate hydrolases"/>
    <property type="match status" value="1"/>
</dbReference>